<evidence type="ECO:0000259" key="3">
    <source>
        <dbReference type="PROSITE" id="PS51898"/>
    </source>
</evidence>
<protein>
    <submittedName>
        <fullName evidence="4">Site-specific integrase</fullName>
    </submittedName>
</protein>
<dbReference type="PANTHER" id="PTHR30349:SF82">
    <property type="entry name" value="INTEGRASE_RECOMBINASE YOEC-RELATED"/>
    <property type="match status" value="1"/>
</dbReference>
<evidence type="ECO:0000313" key="4">
    <source>
        <dbReference type="EMBL" id="GAA6168328.1"/>
    </source>
</evidence>
<dbReference type="EMBL" id="BAABWN010000006">
    <property type="protein sequence ID" value="GAA6168328.1"/>
    <property type="molecule type" value="Genomic_DNA"/>
</dbReference>
<keyword evidence="1" id="KW-0229">DNA integration</keyword>
<proteinExistence type="predicted"/>
<dbReference type="RefSeq" id="WP_233090012.1">
    <property type="nucleotide sequence ID" value="NZ_BAABWN010000006.1"/>
</dbReference>
<organism evidence="4 6">
    <name type="scientific">Sessilibacter corallicola</name>
    <dbReference type="NCBI Taxonomy" id="2904075"/>
    <lineage>
        <taxon>Bacteria</taxon>
        <taxon>Pseudomonadati</taxon>
        <taxon>Pseudomonadota</taxon>
        <taxon>Gammaproteobacteria</taxon>
        <taxon>Cellvibrionales</taxon>
        <taxon>Cellvibrionaceae</taxon>
        <taxon>Sessilibacter</taxon>
    </lineage>
</organism>
<dbReference type="InterPro" id="IPR011010">
    <property type="entry name" value="DNA_brk_join_enz"/>
</dbReference>
<reference evidence="4 6" key="1">
    <citation type="submission" date="2024-04" db="EMBL/GenBank/DDBJ databases">
        <title>Draft genome sequence of Sessilibacter corallicola NBRC 116591.</title>
        <authorList>
            <person name="Miyakawa T."/>
            <person name="Kusuya Y."/>
            <person name="Miura T."/>
        </authorList>
    </citation>
    <scope>NUCLEOTIDE SEQUENCE [LARGE SCALE GENOMIC DNA]</scope>
    <source>
        <strain evidence="4 6">KU-00831-HH</strain>
    </source>
</reference>
<name>A0ABQ0A9K8_9GAMM</name>
<evidence type="ECO:0000313" key="5">
    <source>
        <dbReference type="EMBL" id="GAA6168447.1"/>
    </source>
</evidence>
<evidence type="ECO:0000256" key="1">
    <source>
        <dbReference type="ARBA" id="ARBA00022908"/>
    </source>
</evidence>
<dbReference type="InterPro" id="IPR002104">
    <property type="entry name" value="Integrase_catalytic"/>
</dbReference>
<dbReference type="SUPFAM" id="SSF56349">
    <property type="entry name" value="DNA breaking-rejoining enzymes"/>
    <property type="match status" value="1"/>
</dbReference>
<dbReference type="EMBL" id="BAABWN010000007">
    <property type="protein sequence ID" value="GAA6168447.1"/>
    <property type="molecule type" value="Genomic_DNA"/>
</dbReference>
<feature type="domain" description="Tyr recombinase" evidence="3">
    <location>
        <begin position="19"/>
        <end position="202"/>
    </location>
</feature>
<comment type="caution">
    <text evidence="4">The sequence shown here is derived from an EMBL/GenBank/DDBJ whole genome shotgun (WGS) entry which is preliminary data.</text>
</comment>
<evidence type="ECO:0000313" key="6">
    <source>
        <dbReference type="Proteomes" id="UP001465153"/>
    </source>
</evidence>
<dbReference type="PROSITE" id="PS51898">
    <property type="entry name" value="TYR_RECOMBINASE"/>
    <property type="match status" value="1"/>
</dbReference>
<keyword evidence="6" id="KW-1185">Reference proteome</keyword>
<dbReference type="PANTHER" id="PTHR30349">
    <property type="entry name" value="PHAGE INTEGRASE-RELATED"/>
    <property type="match status" value="1"/>
</dbReference>
<dbReference type="InterPro" id="IPR013762">
    <property type="entry name" value="Integrase-like_cat_sf"/>
</dbReference>
<dbReference type="InterPro" id="IPR050090">
    <property type="entry name" value="Tyrosine_recombinase_XerCD"/>
</dbReference>
<dbReference type="Gene3D" id="1.10.443.10">
    <property type="entry name" value="Intergrase catalytic core"/>
    <property type="match status" value="1"/>
</dbReference>
<dbReference type="Proteomes" id="UP001465153">
    <property type="component" value="Unassembled WGS sequence"/>
</dbReference>
<evidence type="ECO:0000256" key="2">
    <source>
        <dbReference type="ARBA" id="ARBA00023172"/>
    </source>
</evidence>
<gene>
    <name evidence="4" type="ORF">NBRC116591_21390</name>
    <name evidence="5" type="ORF">NBRC116591_22580</name>
</gene>
<keyword evidence="2" id="KW-0233">DNA recombination</keyword>
<sequence length="202" mass="23149">MAMVAGQNFNHPEKGSSIKVEPIRDIKSIKRIKKNLEKQPRNYCLFTLGINSAYRANELLSLTVDQVDYLRPGDRLELKQSKTDKHRAITVNSTAVDAIDFWLRHHPRPTRGQPLFISHRKHTAIGVPTACNLLKKWCHDIGLHGNFGSHTLRKTWGYFHHLNGTPLPLLMEAFGHSTQKQTLDYLCIQSSEIQQLYTDLEL</sequence>
<dbReference type="Pfam" id="PF00589">
    <property type="entry name" value="Phage_integrase"/>
    <property type="match status" value="1"/>
</dbReference>
<accession>A0ABQ0A9K8</accession>